<evidence type="ECO:0000313" key="2">
    <source>
        <dbReference type="EMBL" id="MBW0525671.1"/>
    </source>
</evidence>
<accession>A0A9Q3I166</accession>
<proteinExistence type="predicted"/>
<protein>
    <submittedName>
        <fullName evidence="2">Uncharacterized protein</fullName>
    </submittedName>
</protein>
<feature type="region of interest" description="Disordered" evidence="1">
    <location>
        <begin position="1"/>
        <end position="74"/>
    </location>
</feature>
<feature type="compositionally biased region" description="Basic and acidic residues" evidence="1">
    <location>
        <begin position="1"/>
        <end position="21"/>
    </location>
</feature>
<dbReference type="EMBL" id="AVOT02031987">
    <property type="protein sequence ID" value="MBW0525671.1"/>
    <property type="molecule type" value="Genomic_DNA"/>
</dbReference>
<evidence type="ECO:0000313" key="3">
    <source>
        <dbReference type="Proteomes" id="UP000765509"/>
    </source>
</evidence>
<comment type="caution">
    <text evidence="2">The sequence shown here is derived from an EMBL/GenBank/DDBJ whole genome shotgun (WGS) entry which is preliminary data.</text>
</comment>
<keyword evidence="3" id="KW-1185">Reference proteome</keyword>
<name>A0A9Q3I166_9BASI</name>
<dbReference type="Proteomes" id="UP000765509">
    <property type="component" value="Unassembled WGS sequence"/>
</dbReference>
<sequence>MASIDGEEKHYSFHRRMEEKQPSSTQASAKDSPSSQQQKFQHEKAATSSEKGQRKRTSHKALQPGLQNPTNSAGCHVKCISDGRNNYGIAEKGGKQIKIS</sequence>
<evidence type="ECO:0000256" key="1">
    <source>
        <dbReference type="SAM" id="MobiDB-lite"/>
    </source>
</evidence>
<organism evidence="2 3">
    <name type="scientific">Austropuccinia psidii MF-1</name>
    <dbReference type="NCBI Taxonomy" id="1389203"/>
    <lineage>
        <taxon>Eukaryota</taxon>
        <taxon>Fungi</taxon>
        <taxon>Dikarya</taxon>
        <taxon>Basidiomycota</taxon>
        <taxon>Pucciniomycotina</taxon>
        <taxon>Pucciniomycetes</taxon>
        <taxon>Pucciniales</taxon>
        <taxon>Sphaerophragmiaceae</taxon>
        <taxon>Austropuccinia</taxon>
    </lineage>
</organism>
<gene>
    <name evidence="2" type="ORF">O181_065386</name>
</gene>
<feature type="compositionally biased region" description="Polar residues" evidence="1">
    <location>
        <begin position="22"/>
        <end position="39"/>
    </location>
</feature>
<dbReference type="AlphaFoldDB" id="A0A9Q3I166"/>
<reference evidence="2" key="1">
    <citation type="submission" date="2021-03" db="EMBL/GenBank/DDBJ databases">
        <title>Draft genome sequence of rust myrtle Austropuccinia psidii MF-1, a brazilian biotype.</title>
        <authorList>
            <person name="Quecine M.C."/>
            <person name="Pachon D.M.R."/>
            <person name="Bonatelli M.L."/>
            <person name="Correr F.H."/>
            <person name="Franceschini L.M."/>
            <person name="Leite T.F."/>
            <person name="Margarido G.R.A."/>
            <person name="Almeida C.A."/>
            <person name="Ferrarezi J.A."/>
            <person name="Labate C.A."/>
        </authorList>
    </citation>
    <scope>NUCLEOTIDE SEQUENCE</scope>
    <source>
        <strain evidence="2">MF-1</strain>
    </source>
</reference>